<evidence type="ECO:0000313" key="10">
    <source>
        <dbReference type="EMBL" id="TQN48833.1"/>
    </source>
</evidence>
<feature type="domain" description="Polysaccharide chain length determinant N-terminal" evidence="9">
    <location>
        <begin position="6"/>
        <end position="95"/>
    </location>
</feature>
<proteinExistence type="inferred from homology"/>
<dbReference type="InterPro" id="IPR050445">
    <property type="entry name" value="Bact_polysacc_biosynth/exp"/>
</dbReference>
<dbReference type="GO" id="GO:0005886">
    <property type="term" value="C:plasma membrane"/>
    <property type="evidence" value="ECO:0007669"/>
    <property type="project" value="UniProtKB-SubCell"/>
</dbReference>
<protein>
    <submittedName>
        <fullName evidence="10">Uncharacterized protein involved in exopolysaccharide biosynthesis</fullName>
    </submittedName>
</protein>
<name>A0A543PXM5_9MICO</name>
<comment type="subcellular location">
    <subcellularLocation>
        <location evidence="1">Cell membrane</location>
        <topology evidence="1">Multi-pass membrane protein</topology>
    </subcellularLocation>
</comment>
<feature type="compositionally biased region" description="Basic and acidic residues" evidence="7">
    <location>
        <begin position="443"/>
        <end position="456"/>
    </location>
</feature>
<dbReference type="InterPro" id="IPR003856">
    <property type="entry name" value="LPS_length_determ_N"/>
</dbReference>
<keyword evidence="5 8" id="KW-1133">Transmembrane helix</keyword>
<comment type="caution">
    <text evidence="10">The sequence shown here is derived from an EMBL/GenBank/DDBJ whole genome shotgun (WGS) entry which is preliminary data.</text>
</comment>
<gene>
    <name evidence="10" type="ORF">FHX52_1986</name>
</gene>
<evidence type="ECO:0000256" key="7">
    <source>
        <dbReference type="SAM" id="MobiDB-lite"/>
    </source>
</evidence>
<dbReference type="Proteomes" id="UP000320085">
    <property type="component" value="Unassembled WGS sequence"/>
</dbReference>
<reference evidence="10 11" key="1">
    <citation type="submission" date="2019-06" db="EMBL/GenBank/DDBJ databases">
        <title>Sequencing the genomes of 1000 actinobacteria strains.</title>
        <authorList>
            <person name="Klenk H.-P."/>
        </authorList>
    </citation>
    <scope>NUCLEOTIDE SEQUENCE [LARGE SCALE GENOMIC DNA]</scope>
    <source>
        <strain evidence="10 11">DSM 21776</strain>
    </source>
</reference>
<dbReference type="PANTHER" id="PTHR32309">
    <property type="entry name" value="TYROSINE-PROTEIN KINASE"/>
    <property type="match status" value="1"/>
</dbReference>
<dbReference type="GO" id="GO:0004713">
    <property type="term" value="F:protein tyrosine kinase activity"/>
    <property type="evidence" value="ECO:0007669"/>
    <property type="project" value="TreeGrafter"/>
</dbReference>
<accession>A0A543PXM5</accession>
<evidence type="ECO:0000256" key="3">
    <source>
        <dbReference type="ARBA" id="ARBA00022475"/>
    </source>
</evidence>
<dbReference type="OrthoDB" id="5182948at2"/>
<evidence type="ECO:0000256" key="2">
    <source>
        <dbReference type="ARBA" id="ARBA00006683"/>
    </source>
</evidence>
<dbReference type="EMBL" id="VFQF01000001">
    <property type="protein sequence ID" value="TQN48833.1"/>
    <property type="molecule type" value="Genomic_DNA"/>
</dbReference>
<evidence type="ECO:0000256" key="4">
    <source>
        <dbReference type="ARBA" id="ARBA00022692"/>
    </source>
</evidence>
<dbReference type="PANTHER" id="PTHR32309:SF13">
    <property type="entry name" value="FERRIC ENTEROBACTIN TRANSPORT PROTEIN FEPE"/>
    <property type="match status" value="1"/>
</dbReference>
<dbReference type="RefSeq" id="WP_141821720.1">
    <property type="nucleotide sequence ID" value="NZ_BAAAQC010000013.1"/>
</dbReference>
<keyword evidence="3" id="KW-1003">Cell membrane</keyword>
<evidence type="ECO:0000256" key="8">
    <source>
        <dbReference type="SAM" id="Phobius"/>
    </source>
</evidence>
<dbReference type="Pfam" id="PF02706">
    <property type="entry name" value="Wzz"/>
    <property type="match status" value="1"/>
</dbReference>
<evidence type="ECO:0000256" key="6">
    <source>
        <dbReference type="ARBA" id="ARBA00023136"/>
    </source>
</evidence>
<feature type="transmembrane region" description="Helical" evidence="8">
    <location>
        <begin position="12"/>
        <end position="32"/>
    </location>
</feature>
<organism evidence="10 11">
    <name type="scientific">Humibacillus xanthopallidus</name>
    <dbReference type="NCBI Taxonomy" id="412689"/>
    <lineage>
        <taxon>Bacteria</taxon>
        <taxon>Bacillati</taxon>
        <taxon>Actinomycetota</taxon>
        <taxon>Actinomycetes</taxon>
        <taxon>Micrococcales</taxon>
        <taxon>Intrasporangiaceae</taxon>
        <taxon>Humibacillus</taxon>
    </lineage>
</organism>
<dbReference type="AlphaFoldDB" id="A0A543PXM5"/>
<sequence>MLRNSQMWQRNWRIVTVAALGAVLAFVGSFLVEPTFEASTRLLIHGRDATFLSSTGQDLTTQPGVVDSQLSQSLAGTYAGIATSRSVATAVVDELHLDAPSRSDGLVSTLAKGFAWAYRCGRAFVTSGYCADVDPYEKAVTEVQEGTAVQPLATNAGATAGQGSSYVLEITSSGHSPQEAKEVTDAVAAELVATSQARYSEDAQRSLKALQAQLAAAGKDVSAASTALATYQTENGISASDGKLALSAETYESLRSDLLKAQAEEADLRAQLVSIASSLSTIPRSAQSRQRIITGRSTTQLDSSNANTVYNDLLTQQRTTQASLDGQVARVRQLTEAVDGAAPISNNAKLAGMTGLESQLELAQKNQADLAASVQQARTSQAQGPVGLTRIDTAAEPPYPSEPKRYIYLALGLLLGALAGAGLTMWAKRHDPDAVDVEDGDPLDPRDPGDEARDPDLLDELAGSGAGQPVTQWPAPARAEVLTGAAPSGNGHHAPTTAPEPRQADGTT</sequence>
<comment type="similarity">
    <text evidence="2">Belongs to the CpsC/CapA family.</text>
</comment>
<evidence type="ECO:0000256" key="1">
    <source>
        <dbReference type="ARBA" id="ARBA00004651"/>
    </source>
</evidence>
<feature type="region of interest" description="Disordered" evidence="7">
    <location>
        <begin position="433"/>
        <end position="508"/>
    </location>
</feature>
<keyword evidence="6 8" id="KW-0472">Membrane</keyword>
<evidence type="ECO:0000256" key="5">
    <source>
        <dbReference type="ARBA" id="ARBA00022989"/>
    </source>
</evidence>
<keyword evidence="4 8" id="KW-0812">Transmembrane</keyword>
<evidence type="ECO:0000259" key="9">
    <source>
        <dbReference type="Pfam" id="PF02706"/>
    </source>
</evidence>
<evidence type="ECO:0000313" key="11">
    <source>
        <dbReference type="Proteomes" id="UP000320085"/>
    </source>
</evidence>